<feature type="transmembrane region" description="Helical" evidence="8">
    <location>
        <begin position="253"/>
        <end position="277"/>
    </location>
</feature>
<gene>
    <name evidence="10" type="ORF">FD46_GL001593</name>
</gene>
<keyword evidence="7 8" id="KW-0472">Membrane</keyword>
<evidence type="ECO:0000256" key="4">
    <source>
        <dbReference type="ARBA" id="ARBA00022475"/>
    </source>
</evidence>
<sequence>MIKRIITEMLRDKRTLALIFLAPLVILSLFYFMFQSNDNETAVLGVRNVDAALVKNLKNKQLKLQKVKSSKQAKELIKQYDYAGILSQKNEKLTLTLQNSDQNKSARIKQSLQLAQIKLRGKTASAQIKKQMKLIRQLSRQLGSDDNHGFAQKNAITYTTETHYVYGSSNSTFFDTLLPIMIGFVVFFFVFLISGISLLRERTSGTLNRLLATPIKRSELISGYLLGFGIFALCQTVIIVLFSIYVFNIQILGSIWNVLLINILLALTALTIGLFVSSFASSEFQMVQFIPLIVIPQIFFSGIIPVSQMAKPLQIFARFMPLYYGGHSLSEVIEKGAGLSKISLNLGILAIFIIFFLILNQLVLRRYRNV</sequence>
<dbReference type="PATRIC" id="fig|1423777.3.peg.1644"/>
<feature type="transmembrane region" description="Helical" evidence="8">
    <location>
        <begin position="289"/>
        <end position="310"/>
    </location>
</feature>
<comment type="subcellular location">
    <subcellularLocation>
        <location evidence="1">Cell membrane</location>
        <topology evidence="1">Multi-pass membrane protein</topology>
    </subcellularLocation>
</comment>
<dbReference type="InterPro" id="IPR051449">
    <property type="entry name" value="ABC-2_transporter_component"/>
</dbReference>
<comment type="caution">
    <text evidence="10">The sequence shown here is derived from an EMBL/GenBank/DDBJ whole genome shotgun (WGS) entry which is preliminary data.</text>
</comment>
<dbReference type="Proteomes" id="UP000051686">
    <property type="component" value="Unassembled WGS sequence"/>
</dbReference>
<comment type="similarity">
    <text evidence="2">Belongs to the ABC-2 integral membrane protein family.</text>
</comment>
<evidence type="ECO:0000256" key="5">
    <source>
        <dbReference type="ARBA" id="ARBA00022692"/>
    </source>
</evidence>
<feature type="domain" description="ABC transmembrane type-2" evidence="9">
    <location>
        <begin position="132"/>
        <end position="367"/>
    </location>
</feature>
<keyword evidence="6 8" id="KW-1133">Transmembrane helix</keyword>
<evidence type="ECO:0000259" key="9">
    <source>
        <dbReference type="PROSITE" id="PS51012"/>
    </source>
</evidence>
<keyword evidence="3" id="KW-0813">Transport</keyword>
<feature type="transmembrane region" description="Helical" evidence="8">
    <location>
        <begin position="342"/>
        <end position="364"/>
    </location>
</feature>
<keyword evidence="11" id="KW-1185">Reference proteome</keyword>
<evidence type="ECO:0000256" key="1">
    <source>
        <dbReference type="ARBA" id="ARBA00004651"/>
    </source>
</evidence>
<dbReference type="PANTHER" id="PTHR30294">
    <property type="entry name" value="MEMBRANE COMPONENT OF ABC TRANSPORTER YHHJ-RELATED"/>
    <property type="match status" value="1"/>
</dbReference>
<dbReference type="PANTHER" id="PTHR30294:SF38">
    <property type="entry name" value="TRANSPORT PERMEASE PROTEIN"/>
    <property type="match status" value="1"/>
</dbReference>
<dbReference type="PROSITE" id="PS51012">
    <property type="entry name" value="ABC_TM2"/>
    <property type="match status" value="1"/>
</dbReference>
<dbReference type="STRING" id="1423777.FD46_GL001593"/>
<dbReference type="EMBL" id="AZEH01000039">
    <property type="protein sequence ID" value="KRL04463.1"/>
    <property type="molecule type" value="Genomic_DNA"/>
</dbReference>
<reference evidence="10 11" key="1">
    <citation type="journal article" date="2015" name="Genome Announc.">
        <title>Expanding the biotechnology potential of lactobacilli through comparative genomics of 213 strains and associated genera.</title>
        <authorList>
            <person name="Sun Z."/>
            <person name="Harris H.M."/>
            <person name="McCann A."/>
            <person name="Guo C."/>
            <person name="Argimon S."/>
            <person name="Zhang W."/>
            <person name="Yang X."/>
            <person name="Jeffery I.B."/>
            <person name="Cooney J.C."/>
            <person name="Kagawa T.F."/>
            <person name="Liu W."/>
            <person name="Song Y."/>
            <person name="Salvetti E."/>
            <person name="Wrobel A."/>
            <person name="Rasinkangas P."/>
            <person name="Parkhill J."/>
            <person name="Rea M.C."/>
            <person name="O'Sullivan O."/>
            <person name="Ritari J."/>
            <person name="Douillard F.P."/>
            <person name="Paul Ross R."/>
            <person name="Yang R."/>
            <person name="Briner A.E."/>
            <person name="Felis G.E."/>
            <person name="de Vos W.M."/>
            <person name="Barrangou R."/>
            <person name="Klaenhammer T.R."/>
            <person name="Caufield P.W."/>
            <person name="Cui Y."/>
            <person name="Zhang H."/>
            <person name="O'Toole P.W."/>
        </authorList>
    </citation>
    <scope>NUCLEOTIDE SEQUENCE [LARGE SCALE GENOMIC DNA]</scope>
    <source>
        <strain evidence="10 11">DSM 19972</strain>
    </source>
</reference>
<evidence type="ECO:0000313" key="11">
    <source>
        <dbReference type="Proteomes" id="UP000051686"/>
    </source>
</evidence>
<dbReference type="GO" id="GO:0005886">
    <property type="term" value="C:plasma membrane"/>
    <property type="evidence" value="ECO:0007669"/>
    <property type="project" value="UniProtKB-SubCell"/>
</dbReference>
<feature type="transmembrane region" description="Helical" evidence="8">
    <location>
        <begin position="220"/>
        <end position="247"/>
    </location>
</feature>
<protein>
    <submittedName>
        <fullName evidence="10">Multidrug ABC superfamily ATP binding cassette transporter, permease protein</fullName>
    </submittedName>
</protein>
<dbReference type="Pfam" id="PF12698">
    <property type="entry name" value="ABC2_membrane_3"/>
    <property type="match status" value="1"/>
</dbReference>
<name>A0A0R1M8I2_9LACO</name>
<feature type="transmembrane region" description="Helical" evidence="8">
    <location>
        <begin position="177"/>
        <end position="199"/>
    </location>
</feature>
<dbReference type="InterPro" id="IPR013525">
    <property type="entry name" value="ABC2_TM"/>
</dbReference>
<keyword evidence="4" id="KW-1003">Cell membrane</keyword>
<organism evidence="10 11">
    <name type="scientific">Liquorilactobacillus oeni DSM 19972</name>
    <dbReference type="NCBI Taxonomy" id="1423777"/>
    <lineage>
        <taxon>Bacteria</taxon>
        <taxon>Bacillati</taxon>
        <taxon>Bacillota</taxon>
        <taxon>Bacilli</taxon>
        <taxon>Lactobacillales</taxon>
        <taxon>Lactobacillaceae</taxon>
        <taxon>Liquorilactobacillus</taxon>
    </lineage>
</organism>
<dbReference type="InterPro" id="IPR047817">
    <property type="entry name" value="ABC2_TM_bact-type"/>
</dbReference>
<evidence type="ECO:0000256" key="7">
    <source>
        <dbReference type="ARBA" id="ARBA00023136"/>
    </source>
</evidence>
<evidence type="ECO:0000256" key="8">
    <source>
        <dbReference type="SAM" id="Phobius"/>
    </source>
</evidence>
<accession>A0A0R1M8I2</accession>
<proteinExistence type="inferred from homology"/>
<feature type="transmembrane region" description="Helical" evidence="8">
    <location>
        <begin position="16"/>
        <end position="34"/>
    </location>
</feature>
<evidence type="ECO:0000256" key="6">
    <source>
        <dbReference type="ARBA" id="ARBA00022989"/>
    </source>
</evidence>
<dbReference type="GO" id="GO:0140359">
    <property type="term" value="F:ABC-type transporter activity"/>
    <property type="evidence" value="ECO:0007669"/>
    <property type="project" value="InterPro"/>
</dbReference>
<keyword evidence="5 8" id="KW-0812">Transmembrane</keyword>
<evidence type="ECO:0000256" key="2">
    <source>
        <dbReference type="ARBA" id="ARBA00007783"/>
    </source>
</evidence>
<evidence type="ECO:0000313" key="10">
    <source>
        <dbReference type="EMBL" id="KRL04463.1"/>
    </source>
</evidence>
<evidence type="ECO:0000256" key="3">
    <source>
        <dbReference type="ARBA" id="ARBA00022448"/>
    </source>
</evidence>
<dbReference type="AlphaFoldDB" id="A0A0R1M8I2"/>